<dbReference type="AlphaFoldDB" id="A0A7X5R3P9"/>
<dbReference type="PANTHER" id="PTHR37422:SF21">
    <property type="entry name" value="EXOQ-LIKE PROTEIN"/>
    <property type="match status" value="1"/>
</dbReference>
<sequence>MGFSTLWSPAKTTTILNVLTYVLIFYCGFMLVQSGGALPVLRGLAVAGTVIAISSIALGLITPTAMHHSSLTGIYSNRNSLGAVMLYVYPAALALCVPRRRTRWLWACVSVLLAATLLLSRSVTSILVLAVITLVFVLLVLIVTRKYRSIVLLVMVSAIVTFVAWLNLPRVLAIVGKGETFSGREPVWTLVWRKSIESNQFFGHGWLTGWPADTQIYQDIASVNQGYGLFHAHNDFLQMTYGLGILGAILFVSLFVIPLLWAAVSLWRNPSSQAFWVALMSVGLIVHGLAELSVFRPDGWFIMAIISTFATSAIFTEPKLRPKWAFGIQLPLRSNITQPTGYTGEPG</sequence>
<evidence type="ECO:0000256" key="5">
    <source>
        <dbReference type="SAM" id="Phobius"/>
    </source>
</evidence>
<dbReference type="GO" id="GO:0016874">
    <property type="term" value="F:ligase activity"/>
    <property type="evidence" value="ECO:0007669"/>
    <property type="project" value="UniProtKB-KW"/>
</dbReference>
<dbReference type="InterPro" id="IPR051533">
    <property type="entry name" value="WaaL-like"/>
</dbReference>
<proteinExistence type="predicted"/>
<feature type="transmembrane region" description="Helical" evidence="5">
    <location>
        <begin position="274"/>
        <end position="294"/>
    </location>
</feature>
<dbReference type="InterPro" id="IPR007016">
    <property type="entry name" value="O-antigen_ligase-rel_domated"/>
</dbReference>
<comment type="caution">
    <text evidence="7">The sequence shown here is derived from an EMBL/GenBank/DDBJ whole genome shotgun (WGS) entry which is preliminary data.</text>
</comment>
<keyword evidence="4 5" id="KW-0472">Membrane</keyword>
<evidence type="ECO:0000256" key="3">
    <source>
        <dbReference type="ARBA" id="ARBA00022989"/>
    </source>
</evidence>
<evidence type="ECO:0000256" key="1">
    <source>
        <dbReference type="ARBA" id="ARBA00004141"/>
    </source>
</evidence>
<feature type="transmembrane region" description="Helical" evidence="5">
    <location>
        <begin position="239"/>
        <end position="262"/>
    </location>
</feature>
<dbReference type="EMBL" id="JAAMOX010000003">
    <property type="protein sequence ID" value="NIH55109.1"/>
    <property type="molecule type" value="Genomic_DNA"/>
</dbReference>
<keyword evidence="8" id="KW-1185">Reference proteome</keyword>
<feature type="transmembrane region" description="Helical" evidence="5">
    <location>
        <begin position="300"/>
        <end position="316"/>
    </location>
</feature>
<feature type="transmembrane region" description="Helical" evidence="5">
    <location>
        <begin position="44"/>
        <end position="61"/>
    </location>
</feature>
<feature type="domain" description="O-antigen ligase-related" evidence="6">
    <location>
        <begin position="109"/>
        <end position="252"/>
    </location>
</feature>
<name>A0A7X5R3P9_9MICO</name>
<dbReference type="RefSeq" id="WP_167152029.1">
    <property type="nucleotide sequence ID" value="NZ_JAAMOX010000003.1"/>
</dbReference>
<reference evidence="7 8" key="1">
    <citation type="submission" date="2020-02" db="EMBL/GenBank/DDBJ databases">
        <title>Sequencing the genomes of 1000 actinobacteria strains.</title>
        <authorList>
            <person name="Klenk H.-P."/>
        </authorList>
    </citation>
    <scope>NUCLEOTIDE SEQUENCE [LARGE SCALE GENOMIC DNA]</scope>
    <source>
        <strain evidence="7 8">DSM 27960</strain>
    </source>
</reference>
<keyword evidence="3 5" id="KW-1133">Transmembrane helix</keyword>
<protein>
    <submittedName>
        <fullName evidence="7">O-antigen ligase</fullName>
    </submittedName>
</protein>
<accession>A0A7X5R3P9</accession>
<feature type="transmembrane region" description="Helical" evidence="5">
    <location>
        <begin position="150"/>
        <end position="168"/>
    </location>
</feature>
<feature type="transmembrane region" description="Helical" evidence="5">
    <location>
        <begin position="126"/>
        <end position="143"/>
    </location>
</feature>
<evidence type="ECO:0000313" key="8">
    <source>
        <dbReference type="Proteomes" id="UP000541033"/>
    </source>
</evidence>
<organism evidence="7 8">
    <name type="scientific">Lysinibacter cavernae</name>
    <dbReference type="NCBI Taxonomy" id="1640652"/>
    <lineage>
        <taxon>Bacteria</taxon>
        <taxon>Bacillati</taxon>
        <taxon>Actinomycetota</taxon>
        <taxon>Actinomycetes</taxon>
        <taxon>Micrococcales</taxon>
        <taxon>Microbacteriaceae</taxon>
        <taxon>Lysinibacter</taxon>
    </lineage>
</organism>
<dbReference type="Proteomes" id="UP000541033">
    <property type="component" value="Unassembled WGS sequence"/>
</dbReference>
<dbReference type="PANTHER" id="PTHR37422">
    <property type="entry name" value="TEICHURONIC ACID BIOSYNTHESIS PROTEIN TUAE"/>
    <property type="match status" value="1"/>
</dbReference>
<keyword evidence="7" id="KW-0436">Ligase</keyword>
<dbReference type="Pfam" id="PF04932">
    <property type="entry name" value="Wzy_C"/>
    <property type="match status" value="1"/>
</dbReference>
<feature type="transmembrane region" description="Helical" evidence="5">
    <location>
        <begin position="104"/>
        <end position="120"/>
    </location>
</feature>
<dbReference type="GO" id="GO:0016020">
    <property type="term" value="C:membrane"/>
    <property type="evidence" value="ECO:0007669"/>
    <property type="project" value="UniProtKB-SubCell"/>
</dbReference>
<evidence type="ECO:0000259" key="6">
    <source>
        <dbReference type="Pfam" id="PF04932"/>
    </source>
</evidence>
<evidence type="ECO:0000313" key="7">
    <source>
        <dbReference type="EMBL" id="NIH55109.1"/>
    </source>
</evidence>
<keyword evidence="2 5" id="KW-0812">Transmembrane</keyword>
<evidence type="ECO:0000256" key="4">
    <source>
        <dbReference type="ARBA" id="ARBA00023136"/>
    </source>
</evidence>
<feature type="transmembrane region" description="Helical" evidence="5">
    <location>
        <begin position="12"/>
        <end position="32"/>
    </location>
</feature>
<feature type="transmembrane region" description="Helical" evidence="5">
    <location>
        <begin position="81"/>
        <end position="97"/>
    </location>
</feature>
<gene>
    <name evidence="7" type="ORF">FHX76_003024</name>
</gene>
<comment type="subcellular location">
    <subcellularLocation>
        <location evidence="1">Membrane</location>
        <topology evidence="1">Multi-pass membrane protein</topology>
    </subcellularLocation>
</comment>
<evidence type="ECO:0000256" key="2">
    <source>
        <dbReference type="ARBA" id="ARBA00022692"/>
    </source>
</evidence>